<dbReference type="EMBL" id="JACOOA010000001">
    <property type="protein sequence ID" value="MBC5582698.1"/>
    <property type="molecule type" value="Genomic_DNA"/>
</dbReference>
<dbReference type="PROSITE" id="PS00211">
    <property type="entry name" value="ABC_TRANSPORTER_1"/>
    <property type="match status" value="1"/>
</dbReference>
<comment type="caution">
    <text evidence="7">The sequence shown here is derived from an EMBL/GenBank/DDBJ whole genome shotgun (WGS) entry which is preliminary data.</text>
</comment>
<dbReference type="PANTHER" id="PTHR24220:SF689">
    <property type="entry name" value="LIPOPROTEIN-RELEASING SYSTEM ATP-BINDING PROTEIN LOLD"/>
    <property type="match status" value="1"/>
</dbReference>
<dbReference type="InterPro" id="IPR003439">
    <property type="entry name" value="ABC_transporter-like_ATP-bd"/>
</dbReference>
<evidence type="ECO:0000256" key="1">
    <source>
        <dbReference type="ARBA" id="ARBA00005417"/>
    </source>
</evidence>
<feature type="region of interest" description="Disordered" evidence="5">
    <location>
        <begin position="210"/>
        <end position="230"/>
    </location>
</feature>
<evidence type="ECO:0000256" key="2">
    <source>
        <dbReference type="ARBA" id="ARBA00022448"/>
    </source>
</evidence>
<dbReference type="GO" id="GO:0005524">
    <property type="term" value="F:ATP binding"/>
    <property type="evidence" value="ECO:0007669"/>
    <property type="project" value="UniProtKB-KW"/>
</dbReference>
<accession>A0ABR7BM66</accession>
<organism evidence="7 8">
    <name type="scientific">Eggerthella hominis</name>
    <dbReference type="NCBI Taxonomy" id="2763043"/>
    <lineage>
        <taxon>Bacteria</taxon>
        <taxon>Bacillati</taxon>
        <taxon>Actinomycetota</taxon>
        <taxon>Coriobacteriia</taxon>
        <taxon>Eggerthellales</taxon>
        <taxon>Eggerthellaceae</taxon>
        <taxon>Eggerthella</taxon>
    </lineage>
</organism>
<keyword evidence="2" id="KW-0813">Transport</keyword>
<dbReference type="RefSeq" id="WP_186937568.1">
    <property type="nucleotide sequence ID" value="NZ_JACOOA010000001.1"/>
</dbReference>
<evidence type="ECO:0000313" key="8">
    <source>
        <dbReference type="Proteomes" id="UP000622448"/>
    </source>
</evidence>
<dbReference type="SUPFAM" id="SSF52540">
    <property type="entry name" value="P-loop containing nucleoside triphosphate hydrolases"/>
    <property type="match status" value="1"/>
</dbReference>
<proteinExistence type="inferred from homology"/>
<keyword evidence="3" id="KW-0547">Nucleotide-binding</keyword>
<dbReference type="SMART" id="SM00382">
    <property type="entry name" value="AAA"/>
    <property type="match status" value="1"/>
</dbReference>
<protein>
    <submittedName>
        <fullName evidence="7">ABC transporter ATP-binding protein</fullName>
    </submittedName>
</protein>
<evidence type="ECO:0000256" key="4">
    <source>
        <dbReference type="ARBA" id="ARBA00022840"/>
    </source>
</evidence>
<dbReference type="Pfam" id="PF00005">
    <property type="entry name" value="ABC_tran"/>
    <property type="match status" value="1"/>
</dbReference>
<gene>
    <name evidence="7" type="ORF">H8S61_00590</name>
</gene>
<dbReference type="PROSITE" id="PS50893">
    <property type="entry name" value="ABC_TRANSPORTER_2"/>
    <property type="match status" value="1"/>
</dbReference>
<feature type="domain" description="ABC transporter" evidence="6">
    <location>
        <begin position="4"/>
        <end position="228"/>
    </location>
</feature>
<evidence type="ECO:0000259" key="6">
    <source>
        <dbReference type="PROSITE" id="PS50893"/>
    </source>
</evidence>
<dbReference type="CDD" id="cd03255">
    <property type="entry name" value="ABC_MJ0796_LolCDE_FtsE"/>
    <property type="match status" value="1"/>
</dbReference>
<keyword evidence="8" id="KW-1185">Reference proteome</keyword>
<sequence length="230" mass="24755">MHLMELENVRYSYGSAQPVLRDVSLALEPGKLYAILGPSGCGKTTLLSLMGGLDEPDGGTVRFGGEDIAGTGLAEHRKHHVAFVFQSFNLIDYLTPAENVALITRSSPYPLLEELGLTDEEARRNVLKLSGGQQQRVAIARALASEAPVILADEPTGNLDEDTAAEITGILRSCAHKMEKCVVVVTHSRELARKADCVLRLKKGVVSQEDVVPAGGSASRRNPSSRRSRP</sequence>
<evidence type="ECO:0000256" key="3">
    <source>
        <dbReference type="ARBA" id="ARBA00022741"/>
    </source>
</evidence>
<dbReference type="InterPro" id="IPR017911">
    <property type="entry name" value="MacB-like_ATP-bd"/>
</dbReference>
<name>A0ABR7BM66_9ACTN</name>
<evidence type="ECO:0000313" key="7">
    <source>
        <dbReference type="EMBL" id="MBC5582698.1"/>
    </source>
</evidence>
<dbReference type="PANTHER" id="PTHR24220">
    <property type="entry name" value="IMPORT ATP-BINDING PROTEIN"/>
    <property type="match status" value="1"/>
</dbReference>
<dbReference type="InterPro" id="IPR015854">
    <property type="entry name" value="ABC_transpr_LolD-like"/>
</dbReference>
<keyword evidence="4 7" id="KW-0067">ATP-binding</keyword>
<dbReference type="InterPro" id="IPR017871">
    <property type="entry name" value="ABC_transporter-like_CS"/>
</dbReference>
<dbReference type="Proteomes" id="UP000622448">
    <property type="component" value="Unassembled WGS sequence"/>
</dbReference>
<dbReference type="Gene3D" id="3.40.50.300">
    <property type="entry name" value="P-loop containing nucleotide triphosphate hydrolases"/>
    <property type="match status" value="1"/>
</dbReference>
<dbReference type="InterPro" id="IPR003593">
    <property type="entry name" value="AAA+_ATPase"/>
</dbReference>
<reference evidence="7 8" key="1">
    <citation type="submission" date="2020-08" db="EMBL/GenBank/DDBJ databases">
        <title>Genome public.</title>
        <authorList>
            <person name="Liu C."/>
            <person name="Sun Q."/>
        </authorList>
    </citation>
    <scope>NUCLEOTIDE SEQUENCE [LARGE SCALE GENOMIC DNA]</scope>
    <source>
        <strain evidence="7 8">NSJ-70</strain>
    </source>
</reference>
<dbReference type="InterPro" id="IPR027417">
    <property type="entry name" value="P-loop_NTPase"/>
</dbReference>
<comment type="similarity">
    <text evidence="1">Belongs to the ABC transporter superfamily.</text>
</comment>
<evidence type="ECO:0000256" key="5">
    <source>
        <dbReference type="SAM" id="MobiDB-lite"/>
    </source>
</evidence>